<dbReference type="PANTHER" id="PTHR24058:SF17">
    <property type="entry name" value="HOMEODOMAIN INTERACTING PROTEIN KINASE, ISOFORM D"/>
    <property type="match status" value="1"/>
</dbReference>
<keyword evidence="1 7" id="KW-0723">Serine/threonine-protein kinase</keyword>
<keyword evidence="5 6" id="KW-0067">ATP-binding</keyword>
<dbReference type="InterPro" id="IPR008271">
    <property type="entry name" value="Ser/Thr_kinase_AS"/>
</dbReference>
<evidence type="ECO:0000256" key="8">
    <source>
        <dbReference type="SAM" id="MobiDB-lite"/>
    </source>
</evidence>
<evidence type="ECO:0000256" key="1">
    <source>
        <dbReference type="ARBA" id="ARBA00022527"/>
    </source>
</evidence>
<keyword evidence="3 6" id="KW-0547">Nucleotide-binding</keyword>
<dbReference type="InParanoid" id="A0A3P8UFZ5"/>
<dbReference type="InterPro" id="IPR011009">
    <property type="entry name" value="Kinase-like_dom_sf"/>
</dbReference>
<keyword evidence="11" id="KW-1185">Reference proteome</keyword>
<feature type="binding site" evidence="6">
    <location>
        <position position="49"/>
    </location>
    <ligand>
        <name>ATP</name>
        <dbReference type="ChEBI" id="CHEBI:30616"/>
    </ligand>
</feature>
<keyword evidence="4" id="KW-0418">Kinase</keyword>
<evidence type="ECO:0000313" key="10">
    <source>
        <dbReference type="Ensembl" id="ENSCSEP00000002123.1"/>
    </source>
</evidence>
<dbReference type="PROSITE" id="PS00108">
    <property type="entry name" value="PROTEIN_KINASE_ST"/>
    <property type="match status" value="1"/>
</dbReference>
<dbReference type="InterPro" id="IPR017441">
    <property type="entry name" value="Protein_kinase_ATP_BS"/>
</dbReference>
<dbReference type="InterPro" id="IPR050494">
    <property type="entry name" value="Ser_Thr_dual-spec_kinase"/>
</dbReference>
<sequence length="344" mass="39269">VQGLGRRVPPGTLNSGSSVYCVQSILGQGAYGIVVKCVRIKDMTTVAVKMIKQRPCFLKLANIEVAALSRLKSLCVDKCNLVKWHRVFMDKGHVCLEFEHLDKSLYEFLKERDRCSLLLKEIRPIIQQLANALNHLKLAGIIHADLKLENVMLVSHEKEPYRVKVIDFGMACKDSEAKVGSYIQSRPYRAPEIILGLPFTVAIDMWSLGCLAAALYLGTQLYPGKTEYDMMRFIVETRGQPADHLLSHGRKTSRFFQRDNSSTPSLWKLKSPQQFYTETGIRPMKNKHFRKNSLSRTSTWFSDPDTCSPFHFSIFRRRTAVKNHRLNSVSQQNKPRLPPRSQSN</sequence>
<feature type="compositionally biased region" description="Polar residues" evidence="8">
    <location>
        <begin position="326"/>
        <end position="344"/>
    </location>
</feature>
<proteinExistence type="inferred from homology"/>
<dbReference type="GO" id="GO:0005737">
    <property type="term" value="C:cytoplasm"/>
    <property type="evidence" value="ECO:0007669"/>
    <property type="project" value="TreeGrafter"/>
</dbReference>
<organism evidence="10 11">
    <name type="scientific">Cynoglossus semilaevis</name>
    <name type="common">Tongue sole</name>
    <dbReference type="NCBI Taxonomy" id="244447"/>
    <lineage>
        <taxon>Eukaryota</taxon>
        <taxon>Metazoa</taxon>
        <taxon>Chordata</taxon>
        <taxon>Craniata</taxon>
        <taxon>Vertebrata</taxon>
        <taxon>Euteleostomi</taxon>
        <taxon>Actinopterygii</taxon>
        <taxon>Neopterygii</taxon>
        <taxon>Teleostei</taxon>
        <taxon>Neoteleostei</taxon>
        <taxon>Acanthomorphata</taxon>
        <taxon>Carangaria</taxon>
        <taxon>Pleuronectiformes</taxon>
        <taxon>Pleuronectoidei</taxon>
        <taxon>Cynoglossidae</taxon>
        <taxon>Cynoglossinae</taxon>
        <taxon>Cynoglossus</taxon>
    </lineage>
</organism>
<dbReference type="InterPro" id="IPR000719">
    <property type="entry name" value="Prot_kinase_dom"/>
</dbReference>
<dbReference type="GO" id="GO:0004713">
    <property type="term" value="F:protein tyrosine kinase activity"/>
    <property type="evidence" value="ECO:0007669"/>
    <property type="project" value="TreeGrafter"/>
</dbReference>
<comment type="similarity">
    <text evidence="7">Belongs to the protein kinase superfamily.</text>
</comment>
<dbReference type="GO" id="GO:0005634">
    <property type="term" value="C:nucleus"/>
    <property type="evidence" value="ECO:0007669"/>
    <property type="project" value="TreeGrafter"/>
</dbReference>
<evidence type="ECO:0000256" key="5">
    <source>
        <dbReference type="ARBA" id="ARBA00022840"/>
    </source>
</evidence>
<dbReference type="PROSITE" id="PS00107">
    <property type="entry name" value="PROTEIN_KINASE_ATP"/>
    <property type="match status" value="1"/>
</dbReference>
<feature type="region of interest" description="Disordered" evidence="8">
    <location>
        <begin position="323"/>
        <end position="344"/>
    </location>
</feature>
<evidence type="ECO:0000256" key="7">
    <source>
        <dbReference type="RuleBase" id="RU000304"/>
    </source>
</evidence>
<evidence type="ECO:0000256" key="3">
    <source>
        <dbReference type="ARBA" id="ARBA00022741"/>
    </source>
</evidence>
<protein>
    <recommendedName>
        <fullName evidence="9">Protein kinase domain-containing protein</fullName>
    </recommendedName>
</protein>
<dbReference type="AlphaFoldDB" id="A0A3P8UFZ5"/>
<dbReference type="Gene3D" id="1.10.510.10">
    <property type="entry name" value="Transferase(Phosphotransferase) domain 1"/>
    <property type="match status" value="1"/>
</dbReference>
<dbReference type="Proteomes" id="UP000265120">
    <property type="component" value="Chromosome 3"/>
</dbReference>
<dbReference type="SUPFAM" id="SSF56112">
    <property type="entry name" value="Protein kinase-like (PK-like)"/>
    <property type="match status" value="1"/>
</dbReference>
<evidence type="ECO:0000256" key="2">
    <source>
        <dbReference type="ARBA" id="ARBA00022679"/>
    </source>
</evidence>
<keyword evidence="2" id="KW-0808">Transferase</keyword>
<reference evidence="10" key="2">
    <citation type="submission" date="2025-08" db="UniProtKB">
        <authorList>
            <consortium name="Ensembl"/>
        </authorList>
    </citation>
    <scope>IDENTIFICATION</scope>
</reference>
<accession>A0A3P8UFZ5</accession>
<evidence type="ECO:0000256" key="4">
    <source>
        <dbReference type="ARBA" id="ARBA00022777"/>
    </source>
</evidence>
<reference evidence="10" key="3">
    <citation type="submission" date="2025-09" db="UniProtKB">
        <authorList>
            <consortium name="Ensembl"/>
        </authorList>
    </citation>
    <scope>IDENTIFICATION</scope>
</reference>
<evidence type="ECO:0000313" key="11">
    <source>
        <dbReference type="Proteomes" id="UP000265120"/>
    </source>
</evidence>
<evidence type="ECO:0000259" key="9">
    <source>
        <dbReference type="PROSITE" id="PS50011"/>
    </source>
</evidence>
<name>A0A3P8UFZ5_CYNSE</name>
<reference evidence="10 11" key="1">
    <citation type="journal article" date="2014" name="Nat. Genet.">
        <title>Whole-genome sequence of a flatfish provides insights into ZW sex chromosome evolution and adaptation to a benthic lifestyle.</title>
        <authorList>
            <person name="Chen S."/>
            <person name="Zhang G."/>
            <person name="Shao C."/>
            <person name="Huang Q."/>
            <person name="Liu G."/>
            <person name="Zhang P."/>
            <person name="Song W."/>
            <person name="An N."/>
            <person name="Chalopin D."/>
            <person name="Volff J.N."/>
            <person name="Hong Y."/>
            <person name="Li Q."/>
            <person name="Sha Z."/>
            <person name="Zhou H."/>
            <person name="Xie M."/>
            <person name="Yu Q."/>
            <person name="Liu Y."/>
            <person name="Xiang H."/>
            <person name="Wang N."/>
            <person name="Wu K."/>
            <person name="Yang C."/>
            <person name="Zhou Q."/>
            <person name="Liao X."/>
            <person name="Yang L."/>
            <person name="Hu Q."/>
            <person name="Zhang J."/>
            <person name="Meng L."/>
            <person name="Jin L."/>
            <person name="Tian Y."/>
            <person name="Lian J."/>
            <person name="Yang J."/>
            <person name="Miao G."/>
            <person name="Liu S."/>
            <person name="Liang Z."/>
            <person name="Yan F."/>
            <person name="Li Y."/>
            <person name="Sun B."/>
            <person name="Zhang H."/>
            <person name="Zhang J."/>
            <person name="Zhu Y."/>
            <person name="Du M."/>
            <person name="Zhao Y."/>
            <person name="Schartl M."/>
            <person name="Tang Q."/>
            <person name="Wang J."/>
        </authorList>
    </citation>
    <scope>NUCLEOTIDE SEQUENCE</scope>
</reference>
<dbReference type="PANTHER" id="PTHR24058">
    <property type="entry name" value="DUAL SPECIFICITY PROTEIN KINASE"/>
    <property type="match status" value="1"/>
</dbReference>
<dbReference type="STRING" id="244447.ENSCSEP00000002123"/>
<dbReference type="Gene3D" id="3.30.200.20">
    <property type="entry name" value="Phosphorylase Kinase, domain 1"/>
    <property type="match status" value="1"/>
</dbReference>
<dbReference type="Ensembl" id="ENSCSET00000002159.1">
    <property type="protein sequence ID" value="ENSCSEP00000002123.1"/>
    <property type="gene ID" value="ENSCSEG00000001424.1"/>
</dbReference>
<dbReference type="SMART" id="SM00220">
    <property type="entry name" value="S_TKc"/>
    <property type="match status" value="1"/>
</dbReference>
<dbReference type="GO" id="GO:0005524">
    <property type="term" value="F:ATP binding"/>
    <property type="evidence" value="ECO:0007669"/>
    <property type="project" value="UniProtKB-UniRule"/>
</dbReference>
<evidence type="ECO:0000256" key="6">
    <source>
        <dbReference type="PROSITE-ProRule" id="PRU10141"/>
    </source>
</evidence>
<dbReference type="Pfam" id="PF00069">
    <property type="entry name" value="Pkinase"/>
    <property type="match status" value="1"/>
</dbReference>
<dbReference type="GeneTree" id="ENSGT00940000155356"/>
<feature type="domain" description="Protein kinase" evidence="9">
    <location>
        <begin position="20"/>
        <end position="276"/>
    </location>
</feature>
<dbReference type="PROSITE" id="PS50011">
    <property type="entry name" value="PROTEIN_KINASE_DOM"/>
    <property type="match status" value="1"/>
</dbReference>
<dbReference type="GO" id="GO:0004674">
    <property type="term" value="F:protein serine/threonine kinase activity"/>
    <property type="evidence" value="ECO:0007669"/>
    <property type="project" value="UniProtKB-KW"/>
</dbReference>